<sequence>MEKSMKLILPKILPQTLKKILVKRQLLTLKLFRI</sequence>
<reference evidence="1" key="1">
    <citation type="journal article" date="2021" name="Proc. Natl. Acad. Sci. U.S.A.">
        <title>A Catalog of Tens of Thousands of Viruses from Human Metagenomes Reveals Hidden Associations with Chronic Diseases.</title>
        <authorList>
            <person name="Tisza M.J."/>
            <person name="Buck C.B."/>
        </authorList>
    </citation>
    <scope>NUCLEOTIDE SEQUENCE</scope>
    <source>
        <strain evidence="1">CtxMM9</strain>
    </source>
</reference>
<protein>
    <submittedName>
        <fullName evidence="1">Uncharacterized protein</fullName>
    </submittedName>
</protein>
<accession>A0A8S5T6X0</accession>
<organism evidence="1">
    <name type="scientific">Siphoviridae sp. ctxMM9</name>
    <dbReference type="NCBI Taxonomy" id="2827973"/>
    <lineage>
        <taxon>Viruses</taxon>
        <taxon>Duplodnaviria</taxon>
        <taxon>Heunggongvirae</taxon>
        <taxon>Uroviricota</taxon>
        <taxon>Caudoviricetes</taxon>
    </lineage>
</organism>
<name>A0A8S5T6X0_9CAUD</name>
<proteinExistence type="predicted"/>
<dbReference type="EMBL" id="BK032759">
    <property type="protein sequence ID" value="DAF58856.1"/>
    <property type="molecule type" value="Genomic_DNA"/>
</dbReference>
<evidence type="ECO:0000313" key="1">
    <source>
        <dbReference type="EMBL" id="DAF58856.1"/>
    </source>
</evidence>